<organism evidence="2 3">
    <name type="scientific">Anaerobacterium chartisolvens</name>
    <dbReference type="NCBI Taxonomy" id="1297424"/>
    <lineage>
        <taxon>Bacteria</taxon>
        <taxon>Bacillati</taxon>
        <taxon>Bacillota</taxon>
        <taxon>Clostridia</taxon>
        <taxon>Eubacteriales</taxon>
        <taxon>Oscillospiraceae</taxon>
        <taxon>Anaerobacterium</taxon>
    </lineage>
</organism>
<protein>
    <submittedName>
        <fullName evidence="2">Uncharacterized protein</fullName>
    </submittedName>
</protein>
<evidence type="ECO:0000313" key="3">
    <source>
        <dbReference type="Proteomes" id="UP000253034"/>
    </source>
</evidence>
<feature type="chain" id="PRO_5016621015" evidence="1">
    <location>
        <begin position="28"/>
        <end position="1722"/>
    </location>
</feature>
<dbReference type="EMBL" id="QPJT01000001">
    <property type="protein sequence ID" value="RCX21066.1"/>
    <property type="molecule type" value="Genomic_DNA"/>
</dbReference>
<evidence type="ECO:0000256" key="1">
    <source>
        <dbReference type="SAM" id="SignalP"/>
    </source>
</evidence>
<gene>
    <name evidence="2" type="ORF">DFR58_101276</name>
</gene>
<reference evidence="2 3" key="1">
    <citation type="submission" date="2018-07" db="EMBL/GenBank/DDBJ databases">
        <title>Genomic Encyclopedia of Type Strains, Phase IV (KMG-IV): sequencing the most valuable type-strain genomes for metagenomic binning, comparative biology and taxonomic classification.</title>
        <authorList>
            <person name="Goeker M."/>
        </authorList>
    </citation>
    <scope>NUCLEOTIDE SEQUENCE [LARGE SCALE GENOMIC DNA]</scope>
    <source>
        <strain evidence="2 3">DSM 27016</strain>
    </source>
</reference>
<dbReference type="OrthoDB" id="900053at2"/>
<keyword evidence="3" id="KW-1185">Reference proteome</keyword>
<accession>A0A369BKG0</accession>
<dbReference type="RefSeq" id="WP_114296007.1">
    <property type="nucleotide sequence ID" value="NZ_QPJT01000001.1"/>
</dbReference>
<keyword evidence="1" id="KW-0732">Signal</keyword>
<comment type="caution">
    <text evidence="2">The sequence shown here is derived from an EMBL/GenBank/DDBJ whole genome shotgun (WGS) entry which is preliminary data.</text>
</comment>
<name>A0A369BKG0_9FIRM</name>
<proteinExistence type="predicted"/>
<evidence type="ECO:0000313" key="2">
    <source>
        <dbReference type="EMBL" id="RCX21066.1"/>
    </source>
</evidence>
<dbReference type="Proteomes" id="UP000253034">
    <property type="component" value="Unassembled WGS sequence"/>
</dbReference>
<feature type="signal peptide" evidence="1">
    <location>
        <begin position="1"/>
        <end position="27"/>
    </location>
</feature>
<sequence length="1722" mass="175444">MKSSFSRTLCTVLAALLVFTLPGGVHAAGTSIAPKAADITITNNTGTYDIILIGGLARGDKVNVYSASSGGKLLGSASVSSYKTEATVKVSQLGTAAGSVYISVTSKGELESSRTKADYPAEVQTDPPDASNIAVTNNAGKADLIYITGLYGGEKVNVYNATTGGKLLGSASVSSTKSDVTVKISQIGVEAGSVYVSLTNKGELESIRTKSDYSAEPKSAAVNPANITVINNAGINDTVSVVYLSLGDTVNVYDAAKGGNLLASAKVPASKTEVSMNIPQLSKAAGYVYVTVTSKDCRESDRTEVAYPAENTSNAPYAGNITITNNGNAADTVKVTKLLSGDVVKVYDAASGGNLLGSATVSGSASETTVTIPQLISPDGYVYISVTTKGKFESARTKKSFSDEPVSDAPKTSKIVIVNNVGKSDTVNVSGLSSGDVVKIYDSYEEGTLLGSAAVGSSKSDATVTVKQLGADGGYIYISVTEKSKLESERTKVYFSAEPVSNTVDGYNITVINNPAGKSDTVQVTGLAAGDIVKVYDLASDGTLLGSATVASSKTEATVTIAQLGTGAGYVYVSITSSGKNESSRIKVNYSAEASSDATDADNIIITNNVAGTPDTVEVTGLKGGDVIKVYDAANGGSLLGYTTVPADSSYATVSIAQLGVEAGNVYVSITGLNKLESSRVKASYAAEGKSQAVDAQNITITNNSEAPDTVEVTGLNADDTVKVYTASKGGTLLGSATVSTYGTYARVSIPQLGTAAGSVYVSITSKNKQESDRTKADYAAEAKSASPSAASIYIENNVGADDKVTVTELSDNDTVKVYDSAKGGSLLGSASAGTYETSVSISISQLGSTSGSIYVSITSSGKLESDRTKADYAAESKSASPDPDDIIVINNAGTSDTVQVTGLNTDDKVKVYDSATGGTLLGSATVSVGTGISISITQLGTSAGSVYVSVTSKTKTESDRVKADYSAEAKTPAPSVNNIEIINNVGTADTVKVAGLTSGDKISVYDSAKAGSLLGTASADTYASSVTISITQLGPTAGSVYVSVTSSTKLESDRTKADYSAEAKSAAPSLDKTVIANNSGMADTIKVSGLTGGDTVKVYDSEKVGNLLGSAEVETYASSATITVTQLGSTEGSVYVSVTEKNKTESDRTKVIYSAEPQSAAPSAGNITVLNNAGIDDTIKVSGISGGDEVKVYTAAAGGMLLGSASASTYDTYATVTVEQLGGSAGSVYVSLTKKGYRESTRVKADYSAEPKSGASHSSTIIVSNNAGAPDIIQINGLTGGDKVNVYDSPSGGSLLGSATVATYDSFVKVTVTQLGASAGKIYVSVTTKGKLESDRTMVSFAAEQKSDSPSLGNITIKNNAGISDTVEVTYLEEGDVVKVYSSASEGTLMGTGKVADGKTEVTVKVTQLGASAGNAYVSVTSVNKLESDRTAVYYSAEATTDAPAAENIKIINNATISDTVTVTFLKPGDVIRIYNKSSGGSLLGMGTVAEDSTEVTVSVDSLDSSGGSVYVSAISVGKAESSRTKAVYTKEQQTAAPSSSNITVKNNAGMSDTVTVTFLDAKDTVKVYNSSPGGSLLGSAAASADSTEVTIKISQLGTSAGNIYVSVTGYGKLESERTAVYYSAEPVSDVPDAANITILNNAGKSDTIKVAGLMEYDVVSIYSSSTGGTLLGTGTVGENNDEVTIKVAQLGTSAGYVYITVTSLGAFESSRLKVGYSAEN</sequence>